<proteinExistence type="inferred from homology"/>
<accession>A0A0D8BLY5</accession>
<dbReference type="Pfam" id="PF01370">
    <property type="entry name" value="Epimerase"/>
    <property type="match status" value="1"/>
</dbReference>
<name>A0A0D8BLY5_9ACTN</name>
<dbReference type="InterPro" id="IPR036291">
    <property type="entry name" value="NAD(P)-bd_dom_sf"/>
</dbReference>
<dbReference type="GO" id="GO:0016616">
    <property type="term" value="F:oxidoreductase activity, acting on the CH-OH group of donors, NAD or NADP as acceptor"/>
    <property type="evidence" value="ECO:0007669"/>
    <property type="project" value="TreeGrafter"/>
</dbReference>
<evidence type="ECO:0000313" key="4">
    <source>
        <dbReference type="EMBL" id="KJE25228.1"/>
    </source>
</evidence>
<feature type="domain" description="NAD-dependent epimerase/dehydratase" evidence="3">
    <location>
        <begin position="22"/>
        <end position="207"/>
    </location>
</feature>
<dbReference type="PANTHER" id="PTHR10366:SF564">
    <property type="entry name" value="STEROL-4-ALPHA-CARBOXYLATE 3-DEHYDROGENASE, DECARBOXYLATING"/>
    <property type="match status" value="1"/>
</dbReference>
<organism evidence="4 5">
    <name type="scientific">Frankia torreyi</name>
    <dbReference type="NCBI Taxonomy" id="1856"/>
    <lineage>
        <taxon>Bacteria</taxon>
        <taxon>Bacillati</taxon>
        <taxon>Actinomycetota</taxon>
        <taxon>Actinomycetes</taxon>
        <taxon>Frankiales</taxon>
        <taxon>Frankiaceae</taxon>
        <taxon>Frankia</taxon>
    </lineage>
</organism>
<dbReference type="PATRIC" id="fig|1502723.3.peg.403"/>
<dbReference type="InterPro" id="IPR001509">
    <property type="entry name" value="Epimerase_deHydtase"/>
</dbReference>
<dbReference type="SUPFAM" id="SSF51735">
    <property type="entry name" value="NAD(P)-binding Rossmann-fold domains"/>
    <property type="match status" value="1"/>
</dbReference>
<evidence type="ECO:0000256" key="2">
    <source>
        <dbReference type="ARBA" id="ARBA00023445"/>
    </source>
</evidence>
<evidence type="ECO:0000313" key="5">
    <source>
        <dbReference type="Proteomes" id="UP000032545"/>
    </source>
</evidence>
<dbReference type="InterPro" id="IPR050425">
    <property type="entry name" value="NAD(P)_dehydrat-like"/>
</dbReference>
<dbReference type="PANTHER" id="PTHR10366">
    <property type="entry name" value="NAD DEPENDENT EPIMERASE/DEHYDRATASE"/>
    <property type="match status" value="1"/>
</dbReference>
<dbReference type="EMBL" id="JYFN01000002">
    <property type="protein sequence ID" value="KJE25228.1"/>
    <property type="molecule type" value="Genomic_DNA"/>
</dbReference>
<reference evidence="4 5" key="2">
    <citation type="journal article" date="2016" name="Genome Announc.">
        <title>Permanent Draft Genome Sequences for Two Variants of Frankia sp. Strain CpI1, the First Frankia Strain Isolated from Root Nodules of Comptonia peregrina.</title>
        <authorList>
            <person name="Oshone R."/>
            <person name="Hurst S.G.IV."/>
            <person name="Abebe-Akele F."/>
            <person name="Simpson S."/>
            <person name="Morris K."/>
            <person name="Thomas W.K."/>
            <person name="Tisa L.S."/>
        </authorList>
    </citation>
    <scope>NUCLEOTIDE SEQUENCE [LARGE SCALE GENOMIC DNA]</scope>
    <source>
        <strain evidence="5">CpI1-S</strain>
    </source>
</reference>
<dbReference type="Gene3D" id="3.40.50.720">
    <property type="entry name" value="NAD(P)-binding Rossmann-like Domain"/>
    <property type="match status" value="1"/>
</dbReference>
<reference evidence="5" key="1">
    <citation type="submission" date="2015-02" db="EMBL/GenBank/DDBJ databases">
        <title>Draft Genome of Frankia sp. CpI1-S.</title>
        <authorList>
            <person name="Oshone R.T."/>
            <person name="Ngom M."/>
            <person name="Ghodhbane-Gtari F."/>
            <person name="Gtari M."/>
            <person name="Morris K."/>
            <person name="Thomas K."/>
            <person name="Sen A."/>
            <person name="Tisa L.S."/>
        </authorList>
    </citation>
    <scope>NUCLEOTIDE SEQUENCE [LARGE SCALE GENOMIC DNA]</scope>
    <source>
        <strain evidence="5">CpI1-S</strain>
    </source>
</reference>
<keyword evidence="1" id="KW-0560">Oxidoreductase</keyword>
<evidence type="ECO:0000256" key="1">
    <source>
        <dbReference type="ARBA" id="ARBA00023002"/>
    </source>
</evidence>
<gene>
    <name evidence="4" type="ORF">FF36_00361</name>
</gene>
<dbReference type="CDD" id="cd08946">
    <property type="entry name" value="SDR_e"/>
    <property type="match status" value="1"/>
</dbReference>
<keyword evidence="5" id="KW-1185">Reference proteome</keyword>
<comment type="caution">
    <text evidence="4">The sequence shown here is derived from an EMBL/GenBank/DDBJ whole genome shotgun (WGS) entry which is preliminary data.</text>
</comment>
<sequence>MTAALTLAGHQTMGFDLVNGHDVRDGADLERMSAGCGAIVHLAALDEPVDDPGLAEFGPATTGTDTRVFETNVVGTSNVLRAAERHGLPRVVVMSSVDVLGCFAGRGRPSYLPLDDRHPTRPAGAYGISKWLAEQMCEAATAATGVYTVCLRPPGVFTEQTYAGIRRARRDDPAFEWSPIWEYGAFLDVRDLASAVERALTAPLAGHHRLLLCAADISSAHDDARTLVTRLLPDVAWRGGAEYLQDPFRALIDTSGARTLLGWAPRHRWRPSRAK</sequence>
<dbReference type="AlphaFoldDB" id="A0A0D8BLY5"/>
<protein>
    <submittedName>
        <fullName evidence="4">Nucleoside-diphosphate-sugar epimerase</fullName>
    </submittedName>
</protein>
<dbReference type="Proteomes" id="UP000032545">
    <property type="component" value="Unassembled WGS sequence"/>
</dbReference>
<evidence type="ECO:0000259" key="3">
    <source>
        <dbReference type="Pfam" id="PF01370"/>
    </source>
</evidence>
<comment type="similarity">
    <text evidence="2">Belongs to the NAD(P)-dependent epimerase/dehydratase family. Dihydroflavonol-4-reductase subfamily.</text>
</comment>